<dbReference type="Proteomes" id="UP000295515">
    <property type="component" value="Unassembled WGS sequence"/>
</dbReference>
<dbReference type="Gene3D" id="2.60.120.10">
    <property type="entry name" value="Jelly Rolls"/>
    <property type="match status" value="1"/>
</dbReference>
<dbReference type="CDD" id="cd00038">
    <property type="entry name" value="CAP_ED"/>
    <property type="match status" value="1"/>
</dbReference>
<protein>
    <submittedName>
        <fullName evidence="2">CRP/FNR family putative post-exponential-phase nitrogen-starvation transcriptional regulator</fullName>
    </submittedName>
</protein>
<feature type="domain" description="Cyclic nucleotide-binding" evidence="1">
    <location>
        <begin position="20"/>
        <end position="129"/>
    </location>
</feature>
<dbReference type="InterPro" id="IPR014710">
    <property type="entry name" value="RmlC-like_jellyroll"/>
</dbReference>
<dbReference type="InterPro" id="IPR018490">
    <property type="entry name" value="cNMP-bd_dom_sf"/>
</dbReference>
<dbReference type="InterPro" id="IPR036390">
    <property type="entry name" value="WH_DNA-bd_sf"/>
</dbReference>
<dbReference type="PROSITE" id="PS50042">
    <property type="entry name" value="CNMP_BINDING_3"/>
    <property type="match status" value="1"/>
</dbReference>
<name>A0A4V2W386_9FIRM</name>
<sequence>MENLQLYLEKLKQEHMISEELLPCFQFYQFHKGDFILHQGQQLEILYILIDGKIKTCHTTSNGIISLLAICQSMSVIGEIEFLNHQDVINDIYAIDECLCLGISIKNYEHLLLNDLSFMRYLATTTSQKLYNANQNSSISKNYPVENRLASYLIACAENKIIQENFVQVAEMIGCSYRQLQRVLNDFCEKKYIQKTKRSQFLIIHYDALSKLGQDLYYI</sequence>
<keyword evidence="3" id="KW-1185">Reference proteome</keyword>
<dbReference type="InterPro" id="IPR000595">
    <property type="entry name" value="cNMP-bd_dom"/>
</dbReference>
<dbReference type="SUPFAM" id="SSF46785">
    <property type="entry name" value="Winged helix' DNA-binding domain"/>
    <property type="match status" value="1"/>
</dbReference>
<evidence type="ECO:0000259" key="1">
    <source>
        <dbReference type="PROSITE" id="PS50042"/>
    </source>
</evidence>
<evidence type="ECO:0000313" key="3">
    <source>
        <dbReference type="Proteomes" id="UP000295515"/>
    </source>
</evidence>
<evidence type="ECO:0000313" key="2">
    <source>
        <dbReference type="EMBL" id="TCV90969.1"/>
    </source>
</evidence>
<accession>A0A4V2W386</accession>
<dbReference type="SMART" id="SM00100">
    <property type="entry name" value="cNMP"/>
    <property type="match status" value="1"/>
</dbReference>
<dbReference type="SUPFAM" id="SSF51206">
    <property type="entry name" value="cAMP-binding domain-like"/>
    <property type="match status" value="1"/>
</dbReference>
<dbReference type="GeneID" id="98916856"/>
<comment type="caution">
    <text evidence="2">The sequence shown here is derived from an EMBL/GenBank/DDBJ whole genome shotgun (WGS) entry which is preliminary data.</text>
</comment>
<reference evidence="2 3" key="1">
    <citation type="submission" date="2019-03" db="EMBL/GenBank/DDBJ databases">
        <title>Genomic Encyclopedia of Type Strains, Phase IV (KMG-IV): sequencing the most valuable type-strain genomes for metagenomic binning, comparative biology and taxonomic classification.</title>
        <authorList>
            <person name="Goeker M."/>
        </authorList>
    </citation>
    <scope>NUCLEOTIDE SEQUENCE [LARGE SCALE GENOMIC DNA]</scope>
    <source>
        <strain evidence="2 3">DSM 29487</strain>
    </source>
</reference>
<dbReference type="AlphaFoldDB" id="A0A4V2W386"/>
<dbReference type="EMBL" id="SMCQ01000038">
    <property type="protein sequence ID" value="TCV90969.1"/>
    <property type="molecule type" value="Genomic_DNA"/>
</dbReference>
<dbReference type="Pfam" id="PF00027">
    <property type="entry name" value="cNMP_binding"/>
    <property type="match status" value="1"/>
</dbReference>
<organism evidence="2 3">
    <name type="scientific">Longibaculum muris</name>
    <dbReference type="NCBI Taxonomy" id="1796628"/>
    <lineage>
        <taxon>Bacteria</taxon>
        <taxon>Bacillati</taxon>
        <taxon>Bacillota</taxon>
        <taxon>Erysipelotrichia</taxon>
        <taxon>Erysipelotrichales</taxon>
        <taxon>Coprobacillaceae</taxon>
        <taxon>Longibaculum</taxon>
    </lineage>
</organism>
<proteinExistence type="predicted"/>
<dbReference type="RefSeq" id="WP_082787327.1">
    <property type="nucleotide sequence ID" value="NZ_JANKBF010000032.1"/>
</dbReference>
<gene>
    <name evidence="2" type="ORF">EDD60_1383</name>
</gene>